<dbReference type="OrthoDB" id="6625320at2759"/>
<dbReference type="EMBL" id="CABPRJ010000037">
    <property type="protein sequence ID" value="VVC26572.1"/>
    <property type="molecule type" value="Genomic_DNA"/>
</dbReference>
<accession>A0A5E4M316</accession>
<sequence length="162" mass="18024">MYGKIVLCFAIVLVGQAMSGTVFDGDEVKKVADQLAQSGLSVANHLNQWLGIPISAADNQKSYEKVKSLLNKSQTELESDLDKLKELLTKNVDVKLKDKIDELEKEIKKQTNEAKALFDDKIAKPINDKYKDDIKKITDSVVKATKEVETTVTKAIDNAKKQ</sequence>
<reference evidence="3 4" key="1">
    <citation type="submission" date="2019-08" db="EMBL/GenBank/DDBJ databases">
        <authorList>
            <person name="Alioto T."/>
            <person name="Alioto T."/>
            <person name="Gomez Garrido J."/>
        </authorList>
    </citation>
    <scope>NUCLEOTIDE SEQUENCE [LARGE SCALE GENOMIC DNA]</scope>
</reference>
<gene>
    <name evidence="3" type="ORF">CINCED_3A003396</name>
</gene>
<evidence type="ECO:0000256" key="2">
    <source>
        <dbReference type="SAM" id="SignalP"/>
    </source>
</evidence>
<evidence type="ECO:0000313" key="4">
    <source>
        <dbReference type="Proteomes" id="UP000325440"/>
    </source>
</evidence>
<evidence type="ECO:0000256" key="1">
    <source>
        <dbReference type="SAM" id="Coils"/>
    </source>
</evidence>
<dbReference type="AlphaFoldDB" id="A0A5E4M316"/>
<name>A0A5E4M316_9HEMI</name>
<keyword evidence="4" id="KW-1185">Reference proteome</keyword>
<evidence type="ECO:0000313" key="3">
    <source>
        <dbReference type="EMBL" id="VVC26572.1"/>
    </source>
</evidence>
<dbReference type="SUPFAM" id="SSF111384">
    <property type="entry name" value="OmpH-like"/>
    <property type="match status" value="1"/>
</dbReference>
<feature type="chain" id="PRO_5022808510" evidence="2">
    <location>
        <begin position="20"/>
        <end position="162"/>
    </location>
</feature>
<proteinExistence type="predicted"/>
<dbReference type="InterPro" id="IPR024930">
    <property type="entry name" value="Skp_dom_sf"/>
</dbReference>
<dbReference type="Proteomes" id="UP000325440">
    <property type="component" value="Unassembled WGS sequence"/>
</dbReference>
<keyword evidence="2" id="KW-0732">Signal</keyword>
<keyword evidence="1" id="KW-0175">Coiled coil</keyword>
<protein>
    <submittedName>
        <fullName evidence="3">Skp domain</fullName>
    </submittedName>
</protein>
<organism evidence="3 4">
    <name type="scientific">Cinara cedri</name>
    <dbReference type="NCBI Taxonomy" id="506608"/>
    <lineage>
        <taxon>Eukaryota</taxon>
        <taxon>Metazoa</taxon>
        <taxon>Ecdysozoa</taxon>
        <taxon>Arthropoda</taxon>
        <taxon>Hexapoda</taxon>
        <taxon>Insecta</taxon>
        <taxon>Pterygota</taxon>
        <taxon>Neoptera</taxon>
        <taxon>Paraneoptera</taxon>
        <taxon>Hemiptera</taxon>
        <taxon>Sternorrhyncha</taxon>
        <taxon>Aphidomorpha</taxon>
        <taxon>Aphidoidea</taxon>
        <taxon>Aphididae</taxon>
        <taxon>Lachninae</taxon>
        <taxon>Cinara</taxon>
    </lineage>
</organism>
<feature type="coiled-coil region" evidence="1">
    <location>
        <begin position="67"/>
        <end position="147"/>
    </location>
</feature>
<feature type="signal peptide" evidence="2">
    <location>
        <begin position="1"/>
        <end position="19"/>
    </location>
</feature>